<dbReference type="AlphaFoldDB" id="G7E6W3"/>
<proteinExistence type="predicted"/>
<feature type="compositionally biased region" description="Polar residues" evidence="1">
    <location>
        <begin position="50"/>
        <end position="65"/>
    </location>
</feature>
<dbReference type="HOGENOM" id="CLU_2910345_0_0_1"/>
<organism evidence="2 3">
    <name type="scientific">Mixia osmundae (strain CBS 9802 / IAM 14324 / JCM 22182 / KY 12970)</name>
    <dbReference type="NCBI Taxonomy" id="764103"/>
    <lineage>
        <taxon>Eukaryota</taxon>
        <taxon>Fungi</taxon>
        <taxon>Dikarya</taxon>
        <taxon>Basidiomycota</taxon>
        <taxon>Pucciniomycotina</taxon>
        <taxon>Mixiomycetes</taxon>
        <taxon>Mixiales</taxon>
        <taxon>Mixiaceae</taxon>
        <taxon>Mixia</taxon>
    </lineage>
</organism>
<reference evidence="2 3" key="1">
    <citation type="journal article" date="2011" name="J. Gen. Appl. Microbiol.">
        <title>Draft genome sequencing of the enigmatic basidiomycete Mixia osmundae.</title>
        <authorList>
            <person name="Nishida H."/>
            <person name="Nagatsuka Y."/>
            <person name="Sugiyama J."/>
        </authorList>
    </citation>
    <scope>NUCLEOTIDE SEQUENCE [LARGE SCALE GENOMIC DNA]</scope>
    <source>
        <strain evidence="3">CBS 9802 / IAM 14324 / JCM 22182 / KY 12970</strain>
    </source>
</reference>
<feature type="region of interest" description="Disordered" evidence="1">
    <location>
        <begin position="1"/>
        <end position="29"/>
    </location>
</feature>
<keyword evidence="3" id="KW-1185">Reference proteome</keyword>
<dbReference type="EMBL" id="BABT02000153">
    <property type="protein sequence ID" value="GAA98573.1"/>
    <property type="molecule type" value="Genomic_DNA"/>
</dbReference>
<dbReference type="Proteomes" id="UP000009131">
    <property type="component" value="Unassembled WGS sequence"/>
</dbReference>
<feature type="region of interest" description="Disordered" evidence="1">
    <location>
        <begin position="42"/>
        <end position="65"/>
    </location>
</feature>
<protein>
    <submittedName>
        <fullName evidence="2">Uncharacterized protein</fullName>
    </submittedName>
</protein>
<evidence type="ECO:0000256" key="1">
    <source>
        <dbReference type="SAM" id="MobiDB-lite"/>
    </source>
</evidence>
<name>G7E6W3_MIXOS</name>
<comment type="caution">
    <text evidence="2">The sequence shown here is derived from an EMBL/GenBank/DDBJ whole genome shotgun (WGS) entry which is preliminary data.</text>
</comment>
<evidence type="ECO:0000313" key="2">
    <source>
        <dbReference type="EMBL" id="GAA98573.1"/>
    </source>
</evidence>
<reference evidence="2 3" key="2">
    <citation type="journal article" date="2012" name="Open Biol.">
        <title>Characteristics of nucleosomes and linker DNA regions on the genome of the basidiomycete Mixia osmundae revealed by mono- and dinucleosome mapping.</title>
        <authorList>
            <person name="Nishida H."/>
            <person name="Kondo S."/>
            <person name="Matsumoto T."/>
            <person name="Suzuki Y."/>
            <person name="Yoshikawa H."/>
            <person name="Taylor T.D."/>
            <person name="Sugiyama J."/>
        </authorList>
    </citation>
    <scope>NUCLEOTIDE SEQUENCE [LARGE SCALE GENOMIC DNA]</scope>
    <source>
        <strain evidence="3">CBS 9802 / IAM 14324 / JCM 22182 / KY 12970</strain>
    </source>
</reference>
<sequence>MSQERLGTRCIVPGPEAPRRREPIVSTSATTAFSQASLCKQARRLDKRTSPSSLQPNIDVNSYGS</sequence>
<evidence type="ECO:0000313" key="3">
    <source>
        <dbReference type="Proteomes" id="UP000009131"/>
    </source>
</evidence>
<gene>
    <name evidence="2" type="primary">Mo05260</name>
    <name evidence="2" type="ORF">E5Q_05260</name>
</gene>
<accession>G7E6W3</accession>
<dbReference type="InParanoid" id="G7E6W3"/>